<evidence type="ECO:0000256" key="3">
    <source>
        <dbReference type="ARBA" id="ARBA00022692"/>
    </source>
</evidence>
<accession>A0A3S3NX48</accession>
<sequence>MAMDEEESQQSQPSSLYMQTTSSKGQKQGGTLTGLSLTAFGVTSNLLVYLIEKFNVKRIDAALIFNVVNACTSLLPIVGAIVADSFFGSFLVISITSFISLLGTVLLALTAALPSLRSPSCTNGSSTCEPPPKSHFMVLYGGIALVTIGIGGTRFNIASMGANQFQKPKDRDTLFNWYFFTMYAASVIAFTGIVYVQDNVGWGLGFGLCAAINGMSLALLLTGRRYYLHVMPEGSPFTGLSRVVIAAFRKRKLTLSSTGEGYYRACDIGASKLVSSLPTPTFSFLNRAALKSEGDTYSDGSIAKPWRLCSVEQVEDLKTLIKIFPVWSSNIFIRTPMAVLNSLTILQALSMDRHLGPHFSIPAASFFVFNLLTTSLLLLIIDRFLYPRWRKLTGLGPTPLQRLGLGHIFNILGFVASALVESRRLHVVRAHNLEDHASSMVPMSALWLVLPLALVGIGEAFHFPGGVTLYYQEFPISLRSTATAMTALVVGIGYYLSTAIVGLVQRVTEWLPDNINSGRIDNVYWMLAAVGVVNFGYFQLCAWLYKYHNELHFQEREMARQDEESQQSQPCSLSIQSTSIKGQMQGGWITFPFIIGTMAGLSLTAFGVSSNLIVYLIEKFNVKSIDAAQIFNIVNGCISLLPIVGAIMSDSFFGSFPVISVTSFISLLGTVLLTLTAALPSLRSPTCINGSSTCEPPHKSHFMALYGGIALVTIGIGGTRFNIASMGANQFQKLKDRDSFFNWYFFTMYAAAVIASTCIVYVQDNVGWGLGFGLCAAINGLSLALLLLGRRYYRHVRPEGSPFTGLARVVIGAIRKRKLTLSSIGEDYYQGFLNKAALKIEGDMYSNGSIAKPWRLCSVEQVEDLKTLIKIFPIWSSTIFISTPIGVLNSLTILQALSMDRHLGPHFSIPAGSFFVFVILSTSLALPIIDRFLYPRWRKLTGLGPTPLQRLGLGHIFNILGLVGSALVESRRLHVVRAHNLEDHASSVVPMSALWLVLPLALVGVGEAFHFPGGVALYYQEFPASLHSTATAMTALIIGIGYYLSTAIVGLVRRVTEWLPDNINSGRIDNVYWMLAVVGVVNFGYFQLCAWLYKYHNVEKEDADSVSSKLNQMPFMVRSFLNRAALKSEGDTYSDGSIAKPWRLCSVEQVEDLKTLIKIFPVWSSNIFIRTPMAVLNSLTILQALSMDRHLGPHFSIPAASFFVFNLLTTSLLLLIIDRFLYPRWRKLTGLGPTPLQRLGLGHIFNILGFVASALVESRRLHVVRAHNLEDHASSMVPMSALWLVLPLALVGIGEAFHFPGGVTLYYQEFPVSLRSTATAMTALVVGIGYYLSTAIVGLVQRVTEWLPDNINSGRIDNVYWMLAGVGVVNFGYFQLCAWLYKYHNVEKEDIDSGTTAGLSLATFGVSSNLIVYLIEKFNVKSIDAAQIFNIVNGCISLLPIVGAIISDSFFGSFPVISVTSFISLLGTVLLTFIAALPSLRSPTCINGSSTCEPPPKSHFMALYGGIALVTIGIGGTRFNIASMGANQFQKLKDRDSFFNWYFFTMYAASVISSTCIVYVQDNVGWGLGFGLCAAINGLSLALLLLGRRYYRHVRPEGSPFTGLARVVIAAIRKRKLTLSPIGEDYYQGFLNKAALKSEGDMYSNGSIAKPWRLCSVEQVEDLKTLIKIFPIWSSTIFLSTPIGVLNSLTILQALSMDRHLGPHFSIPAGSFIVFVLLSTSLALPIIDRFLYPRWRKLTGLGPTPLQRVGLGHIFNILGFVASALVESRRLHVVRAHNLEDHASSVVPMSALWLVLPLALVGIGEAFHFPGGVALYYQEFPASLHSTATAMTALIIGIGFYLSTAIVGLVRRVTEWLPDNINSGRIDNVYWMLAVVGVVNFGYFQLCAWVYKYHNVEKEDTDSGSPSSASTMAGLSLTAFGVSSNLIVYLIEKFNVKSIDAAQIFNIVNGCISLLPIEPSYQIPSSAAFPSSLPPPSSPYCK</sequence>
<feature type="transmembrane region" description="Helical" evidence="7">
    <location>
        <begin position="874"/>
        <end position="897"/>
    </location>
</feature>
<feature type="transmembrane region" description="Helical" evidence="7">
    <location>
        <begin position="440"/>
        <end position="461"/>
    </location>
</feature>
<evidence type="ECO:0000256" key="2">
    <source>
        <dbReference type="ARBA" id="ARBA00005982"/>
    </source>
</evidence>
<feature type="transmembrane region" description="Helical" evidence="7">
    <location>
        <begin position="32"/>
        <end position="51"/>
    </location>
</feature>
<dbReference type="InterPro" id="IPR000109">
    <property type="entry name" value="POT_fam"/>
</dbReference>
<feature type="transmembrane region" description="Helical" evidence="7">
    <location>
        <begin position="743"/>
        <end position="762"/>
    </location>
</feature>
<keyword evidence="3 7" id="KW-0812">Transmembrane</keyword>
<feature type="transmembrane region" description="Helical" evidence="7">
    <location>
        <begin position="482"/>
        <end position="504"/>
    </location>
</feature>
<feature type="transmembrane region" description="Helical" evidence="7">
    <location>
        <begin position="661"/>
        <end position="682"/>
    </location>
</feature>
<feature type="transmembrane region" description="Helical" evidence="7">
    <location>
        <begin position="1500"/>
        <end position="1521"/>
    </location>
</feature>
<feature type="transmembrane region" description="Helical" evidence="7">
    <location>
        <begin position="1911"/>
        <end position="1931"/>
    </location>
</feature>
<feature type="transmembrane region" description="Helical" evidence="7">
    <location>
        <begin position="402"/>
        <end position="420"/>
    </location>
</feature>
<feature type="region of interest" description="Disordered" evidence="6">
    <location>
        <begin position="1"/>
        <end position="25"/>
    </location>
</feature>
<feature type="transmembrane region" description="Helical" evidence="7">
    <location>
        <begin position="1459"/>
        <end position="1480"/>
    </location>
</feature>
<evidence type="ECO:0000256" key="1">
    <source>
        <dbReference type="ARBA" id="ARBA00004141"/>
    </source>
</evidence>
<feature type="transmembrane region" description="Helical" evidence="7">
    <location>
        <begin position="1566"/>
        <end position="1586"/>
    </location>
</feature>
<feature type="transmembrane region" description="Helical" evidence="7">
    <location>
        <begin position="524"/>
        <end position="545"/>
    </location>
</feature>
<feature type="transmembrane region" description="Helical" evidence="7">
    <location>
        <begin position="1870"/>
        <end position="1891"/>
    </location>
</feature>
<dbReference type="InterPro" id="IPR036259">
    <property type="entry name" value="MFS_trans_sf"/>
</dbReference>
<feature type="transmembrane region" description="Helical" evidence="7">
    <location>
        <begin position="1360"/>
        <end position="1381"/>
    </location>
</feature>
<feature type="transmembrane region" description="Helical" evidence="7">
    <location>
        <begin position="1393"/>
        <end position="1415"/>
    </location>
</feature>
<feature type="transmembrane region" description="Helical" evidence="7">
    <location>
        <begin position="63"/>
        <end position="83"/>
    </location>
</feature>
<keyword evidence="9" id="KW-1185">Reference proteome</keyword>
<evidence type="ECO:0000313" key="8">
    <source>
        <dbReference type="EMBL" id="RWR76912.1"/>
    </source>
</evidence>
<feature type="compositionally biased region" description="Polar residues" evidence="6">
    <location>
        <begin position="16"/>
        <end position="25"/>
    </location>
</feature>
<feature type="transmembrane region" description="Helical" evidence="7">
    <location>
        <begin position="1541"/>
        <end position="1560"/>
    </location>
</feature>
<evidence type="ECO:0000256" key="4">
    <source>
        <dbReference type="ARBA" id="ARBA00022989"/>
    </source>
</evidence>
<evidence type="ECO:0000256" key="5">
    <source>
        <dbReference type="ARBA" id="ARBA00023136"/>
    </source>
</evidence>
<evidence type="ECO:0000256" key="6">
    <source>
        <dbReference type="SAM" id="MobiDB-lite"/>
    </source>
</evidence>
<keyword evidence="5 7" id="KW-0472">Membrane</keyword>
<gene>
    <name evidence="8" type="ORF">CKAN_00537600</name>
</gene>
<feature type="transmembrane region" description="Helical" evidence="7">
    <location>
        <begin position="1705"/>
        <end position="1727"/>
    </location>
</feature>
<feature type="transmembrane region" description="Helical" evidence="7">
    <location>
        <begin position="1829"/>
        <end position="1850"/>
    </location>
</feature>
<dbReference type="GO" id="GO:0006857">
    <property type="term" value="P:oligopeptide transport"/>
    <property type="evidence" value="ECO:0007669"/>
    <property type="project" value="InterPro"/>
</dbReference>
<feature type="transmembrane region" description="Helical" evidence="7">
    <location>
        <begin position="1786"/>
        <end position="1809"/>
    </location>
</feature>
<feature type="transmembrane region" description="Helical" evidence="7">
    <location>
        <begin position="331"/>
        <end position="349"/>
    </location>
</feature>
<dbReference type="CDD" id="cd17416">
    <property type="entry name" value="MFS_NPF1_2"/>
    <property type="match status" value="3"/>
</dbReference>
<dbReference type="Pfam" id="PF00854">
    <property type="entry name" value="PTR2"/>
    <property type="match status" value="4"/>
</dbReference>
<dbReference type="SUPFAM" id="SSF103473">
    <property type="entry name" value="MFS general substrate transporter"/>
    <property type="match status" value="4"/>
</dbReference>
<evidence type="ECO:0000256" key="7">
    <source>
        <dbReference type="SAM" id="Phobius"/>
    </source>
</evidence>
<feature type="transmembrane region" description="Helical" evidence="7">
    <location>
        <begin position="90"/>
        <end position="116"/>
    </location>
</feature>
<feature type="transmembrane region" description="Helical" evidence="7">
    <location>
        <begin position="1197"/>
        <end position="1217"/>
    </location>
</feature>
<feature type="transmembrane region" description="Helical" evidence="7">
    <location>
        <begin position="1747"/>
        <end position="1766"/>
    </location>
</feature>
<dbReference type="GO" id="GO:0022857">
    <property type="term" value="F:transmembrane transporter activity"/>
    <property type="evidence" value="ECO:0007669"/>
    <property type="project" value="InterPro"/>
</dbReference>
<comment type="subcellular location">
    <subcellularLocation>
        <location evidence="1">Membrane</location>
        <topology evidence="1">Multi-pass membrane protein</topology>
    </subcellularLocation>
</comment>
<dbReference type="Gene3D" id="1.20.1250.20">
    <property type="entry name" value="MFS general substrate transporter like domains"/>
    <property type="match status" value="4"/>
</dbReference>
<feature type="transmembrane region" description="Helical" evidence="7">
    <location>
        <begin position="202"/>
        <end position="221"/>
    </location>
</feature>
<feature type="transmembrane region" description="Helical" evidence="7">
    <location>
        <begin position="1427"/>
        <end position="1447"/>
    </location>
</feature>
<dbReference type="PROSITE" id="PS01022">
    <property type="entry name" value="PTR2_1"/>
    <property type="match status" value="3"/>
</dbReference>
<feature type="transmembrane region" description="Helical" evidence="7">
    <location>
        <begin position="988"/>
        <end position="1009"/>
    </location>
</feature>
<dbReference type="InterPro" id="IPR018456">
    <property type="entry name" value="PTR2_symporter_CS"/>
</dbReference>
<evidence type="ECO:0000313" key="9">
    <source>
        <dbReference type="Proteomes" id="UP000283530"/>
    </source>
</evidence>
<proteinExistence type="inferred from homology"/>
<feature type="transmembrane region" description="Helical" evidence="7">
    <location>
        <begin position="591"/>
        <end position="617"/>
    </location>
</feature>
<feature type="transmembrane region" description="Helical" evidence="7">
    <location>
        <begin position="909"/>
        <end position="929"/>
    </location>
</feature>
<feature type="transmembrane region" description="Helical" evidence="7">
    <location>
        <begin position="1276"/>
        <end position="1297"/>
    </location>
</feature>
<feature type="transmembrane region" description="Helical" evidence="7">
    <location>
        <begin position="1072"/>
        <end position="1093"/>
    </location>
</feature>
<dbReference type="OrthoDB" id="8904098at2759"/>
<comment type="similarity">
    <text evidence="2">Belongs to the major facilitator superfamily. Proton-dependent oligopeptide transporter (POT/PTR) (TC 2.A.17) family.</text>
</comment>
<feature type="transmembrane region" description="Helical" evidence="7">
    <location>
        <begin position="136"/>
        <end position="157"/>
    </location>
</feature>
<keyword evidence="4 7" id="KW-1133">Transmembrane helix</keyword>
<reference evidence="8 9" key="1">
    <citation type="journal article" date="2019" name="Nat. Plants">
        <title>Stout camphor tree genome fills gaps in understanding of flowering plant genome evolution.</title>
        <authorList>
            <person name="Chaw S.M."/>
            <person name="Liu Y.C."/>
            <person name="Wu Y.W."/>
            <person name="Wang H.Y."/>
            <person name="Lin C.I."/>
            <person name="Wu C.S."/>
            <person name="Ke H.M."/>
            <person name="Chang L.Y."/>
            <person name="Hsu C.Y."/>
            <person name="Yang H.T."/>
            <person name="Sudianto E."/>
            <person name="Hsu M.H."/>
            <person name="Wu K.P."/>
            <person name="Wang L.N."/>
            <person name="Leebens-Mack J.H."/>
            <person name="Tsai I.J."/>
        </authorList>
    </citation>
    <scope>NUCLEOTIDE SEQUENCE [LARGE SCALE GENOMIC DNA]</scope>
    <source>
        <strain evidence="9">cv. Chaw 1501</strain>
        <tissue evidence="8">Young leaves</tissue>
    </source>
</reference>
<dbReference type="FunFam" id="1.20.1250.20:FF:000130">
    <property type="entry name" value="Protein NRT1/ PTR FAMILY 3.1"/>
    <property type="match status" value="2"/>
</dbReference>
<dbReference type="PANTHER" id="PTHR11654">
    <property type="entry name" value="OLIGOPEPTIDE TRANSPORTER-RELATED"/>
    <property type="match status" value="1"/>
</dbReference>
<feature type="transmembrane region" description="Helical" evidence="7">
    <location>
        <begin position="702"/>
        <end position="723"/>
    </location>
</feature>
<dbReference type="EMBL" id="QPKB01000002">
    <property type="protein sequence ID" value="RWR76912.1"/>
    <property type="molecule type" value="Genomic_DNA"/>
</dbReference>
<name>A0A3S3NX48_9MAGN</name>
<organism evidence="8 9">
    <name type="scientific">Cinnamomum micranthum f. kanehirae</name>
    <dbReference type="NCBI Taxonomy" id="337451"/>
    <lineage>
        <taxon>Eukaryota</taxon>
        <taxon>Viridiplantae</taxon>
        <taxon>Streptophyta</taxon>
        <taxon>Embryophyta</taxon>
        <taxon>Tracheophyta</taxon>
        <taxon>Spermatophyta</taxon>
        <taxon>Magnoliopsida</taxon>
        <taxon>Magnoliidae</taxon>
        <taxon>Laurales</taxon>
        <taxon>Lauraceae</taxon>
        <taxon>Cinnamomum</taxon>
    </lineage>
</organism>
<dbReference type="Proteomes" id="UP000283530">
    <property type="component" value="Unassembled WGS sequence"/>
</dbReference>
<feature type="transmembrane region" description="Helical" evidence="7">
    <location>
        <begin position="361"/>
        <end position="381"/>
    </location>
</feature>
<feature type="transmembrane region" description="Helical" evidence="7">
    <location>
        <begin position="1030"/>
        <end position="1052"/>
    </location>
</feature>
<comment type="caution">
    <text evidence="8">The sequence shown here is derived from an EMBL/GenBank/DDBJ whole genome shotgun (WGS) entry which is preliminary data.</text>
</comment>
<feature type="transmembrane region" description="Helical" evidence="7">
    <location>
        <begin position="768"/>
        <end position="788"/>
    </location>
</feature>
<feature type="transmembrane region" description="Helical" evidence="7">
    <location>
        <begin position="177"/>
        <end position="196"/>
    </location>
</feature>
<feature type="transmembrane region" description="Helical" evidence="7">
    <location>
        <begin position="629"/>
        <end position="649"/>
    </location>
</feature>
<dbReference type="GO" id="GO:0016020">
    <property type="term" value="C:membrane"/>
    <property type="evidence" value="ECO:0007669"/>
    <property type="project" value="UniProtKB-SubCell"/>
</dbReference>
<protein>
    <submittedName>
        <fullName evidence="8">Proton-dependent oligopeptide transporter family</fullName>
    </submittedName>
</protein>
<feature type="transmembrane region" description="Helical" evidence="7">
    <location>
        <begin position="1318"/>
        <end position="1340"/>
    </location>
</feature>